<protein>
    <submittedName>
        <fullName evidence="1">Uncharacterized protein</fullName>
    </submittedName>
</protein>
<keyword evidence="2" id="KW-1185">Reference proteome</keyword>
<gene>
    <name evidence="1" type="ORF">SKAU_G00353420</name>
</gene>
<evidence type="ECO:0000313" key="2">
    <source>
        <dbReference type="Proteomes" id="UP001152622"/>
    </source>
</evidence>
<dbReference type="Proteomes" id="UP001152622">
    <property type="component" value="Chromosome 16"/>
</dbReference>
<name>A0A9Q1IIF6_SYNKA</name>
<proteinExistence type="predicted"/>
<organism evidence="1 2">
    <name type="scientific">Synaphobranchus kaupii</name>
    <name type="common">Kaup's arrowtooth eel</name>
    <dbReference type="NCBI Taxonomy" id="118154"/>
    <lineage>
        <taxon>Eukaryota</taxon>
        <taxon>Metazoa</taxon>
        <taxon>Chordata</taxon>
        <taxon>Craniata</taxon>
        <taxon>Vertebrata</taxon>
        <taxon>Euteleostomi</taxon>
        <taxon>Actinopterygii</taxon>
        <taxon>Neopterygii</taxon>
        <taxon>Teleostei</taxon>
        <taxon>Anguilliformes</taxon>
        <taxon>Synaphobranchidae</taxon>
        <taxon>Synaphobranchus</taxon>
    </lineage>
</organism>
<evidence type="ECO:0000313" key="1">
    <source>
        <dbReference type="EMBL" id="KAJ8340709.1"/>
    </source>
</evidence>
<comment type="caution">
    <text evidence="1">The sequence shown here is derived from an EMBL/GenBank/DDBJ whole genome shotgun (WGS) entry which is preliminary data.</text>
</comment>
<dbReference type="AlphaFoldDB" id="A0A9Q1IIF6"/>
<accession>A0A9Q1IIF6</accession>
<sequence>MTKILSIVSKATLKEIAAWLSASTLLHGSLGVKSLRFLRTEKEKRPPSPQWPDTCQCKAWPFKGKGQNLGPGLGGIPRIRSLLLCSHSSSFLDSRQQSCIMGSELHFQIQNKSDQSRPAV</sequence>
<dbReference type="EMBL" id="JAINUF010000016">
    <property type="protein sequence ID" value="KAJ8340709.1"/>
    <property type="molecule type" value="Genomic_DNA"/>
</dbReference>
<reference evidence="1" key="1">
    <citation type="journal article" date="2023" name="Science">
        <title>Genome structures resolve the early diversification of teleost fishes.</title>
        <authorList>
            <person name="Parey E."/>
            <person name="Louis A."/>
            <person name="Montfort J."/>
            <person name="Bouchez O."/>
            <person name="Roques C."/>
            <person name="Iampietro C."/>
            <person name="Lluch J."/>
            <person name="Castinel A."/>
            <person name="Donnadieu C."/>
            <person name="Desvignes T."/>
            <person name="Floi Bucao C."/>
            <person name="Jouanno E."/>
            <person name="Wen M."/>
            <person name="Mejri S."/>
            <person name="Dirks R."/>
            <person name="Jansen H."/>
            <person name="Henkel C."/>
            <person name="Chen W.J."/>
            <person name="Zahm M."/>
            <person name="Cabau C."/>
            <person name="Klopp C."/>
            <person name="Thompson A.W."/>
            <person name="Robinson-Rechavi M."/>
            <person name="Braasch I."/>
            <person name="Lecointre G."/>
            <person name="Bobe J."/>
            <person name="Postlethwait J.H."/>
            <person name="Berthelot C."/>
            <person name="Roest Crollius H."/>
            <person name="Guiguen Y."/>
        </authorList>
    </citation>
    <scope>NUCLEOTIDE SEQUENCE</scope>
    <source>
        <strain evidence="1">WJC10195</strain>
    </source>
</reference>